<dbReference type="GO" id="GO:0007052">
    <property type="term" value="P:mitotic spindle organization"/>
    <property type="evidence" value="ECO:0007669"/>
    <property type="project" value="TreeGrafter"/>
</dbReference>
<evidence type="ECO:0000259" key="7">
    <source>
        <dbReference type="PROSITE" id="PS50067"/>
    </source>
</evidence>
<dbReference type="Gene3D" id="3.40.850.10">
    <property type="entry name" value="Kinesin motor domain"/>
    <property type="match status" value="1"/>
</dbReference>
<reference evidence="8" key="1">
    <citation type="submission" date="2021-11" db="EMBL/GenBank/DDBJ databases">
        <authorList>
            <consortium name="Genoscope - CEA"/>
            <person name="William W."/>
        </authorList>
    </citation>
    <scope>NUCLEOTIDE SEQUENCE</scope>
</reference>
<feature type="domain" description="Kinesin motor" evidence="7">
    <location>
        <begin position="3"/>
        <end position="301"/>
    </location>
</feature>
<comment type="subcellular location">
    <subcellularLocation>
        <location evidence="1">Cytoplasm</location>
    </subcellularLocation>
</comment>
<dbReference type="GO" id="GO:0003777">
    <property type="term" value="F:microtubule motor activity"/>
    <property type="evidence" value="ECO:0007669"/>
    <property type="project" value="InterPro"/>
</dbReference>
<evidence type="ECO:0000313" key="8">
    <source>
        <dbReference type="EMBL" id="CAH0363979.1"/>
    </source>
</evidence>
<dbReference type="SMART" id="SM00129">
    <property type="entry name" value="KISc"/>
    <property type="match status" value="1"/>
</dbReference>
<keyword evidence="5" id="KW-0175">Coiled coil</keyword>
<accession>A0A8J2S8G9</accession>
<dbReference type="GO" id="GO:0007018">
    <property type="term" value="P:microtubule-based movement"/>
    <property type="evidence" value="ECO:0007669"/>
    <property type="project" value="InterPro"/>
</dbReference>
<evidence type="ECO:0000256" key="6">
    <source>
        <dbReference type="PROSITE-ProRule" id="PRU00283"/>
    </source>
</evidence>
<comment type="similarity">
    <text evidence="6">Belongs to the TRAFAC class myosin-kinesin ATPase superfamily. Kinesin family.</text>
</comment>
<keyword evidence="6" id="KW-0505">Motor protein</keyword>
<name>A0A8J2S8G9_9STRA</name>
<evidence type="ECO:0000256" key="4">
    <source>
        <dbReference type="ARBA" id="ARBA00022840"/>
    </source>
</evidence>
<dbReference type="AlphaFoldDB" id="A0A8J2S8G9"/>
<evidence type="ECO:0000256" key="2">
    <source>
        <dbReference type="ARBA" id="ARBA00022490"/>
    </source>
</evidence>
<evidence type="ECO:0000256" key="1">
    <source>
        <dbReference type="ARBA" id="ARBA00004496"/>
    </source>
</evidence>
<sequence>MGSIDVYARVRPLLQRELHEEAPRVVQTTDGVVAVQVETDGTLRERRFRFGRVFGEATTQAQVFTACALPLVDAVMNGASACCLSYGQTGTGKTHTMLGAMDGLIPRCMGALFERVDGARVSYVEIHNERVADLLSDRTSLDIRDDCGVVGAEVVDVSSLDEVLDVLRLGAERRAIASTDLNERSSRSHTIFSVEVNGATLRLADLAGSEKWRTEELRDYSKHRIKELTSINQSLSALANVVSALKDGRPHVPYRASKLTRLLRDAFCGGRCAFVATLSPSSLCADETISTLHFARRAMRVRTFACEVAPEITSGNNPRRVRELEAALQSARAEIARLRRGSAAADASKDASEVADAKVLCERRRVLVDEWDTAADAETREAWLHDYHAWLRALPPLLPEDLAGASVELRERVRLMEAAVLVQAEVLAARTTATKPLAAANSPRWRTTGSAKADLLRSVGADPGAVDELAAAAARARARANYEIM</sequence>
<proteinExistence type="inferred from homology"/>
<keyword evidence="9" id="KW-1185">Reference proteome</keyword>
<dbReference type="GO" id="GO:0005524">
    <property type="term" value="F:ATP binding"/>
    <property type="evidence" value="ECO:0007669"/>
    <property type="project" value="UniProtKB-UniRule"/>
</dbReference>
<keyword evidence="4 6" id="KW-0067">ATP-binding</keyword>
<keyword evidence="3 6" id="KW-0547">Nucleotide-binding</keyword>
<evidence type="ECO:0000256" key="3">
    <source>
        <dbReference type="ARBA" id="ARBA00022741"/>
    </source>
</evidence>
<organism evidence="8 9">
    <name type="scientific">Pelagomonas calceolata</name>
    <dbReference type="NCBI Taxonomy" id="35677"/>
    <lineage>
        <taxon>Eukaryota</taxon>
        <taxon>Sar</taxon>
        <taxon>Stramenopiles</taxon>
        <taxon>Ochrophyta</taxon>
        <taxon>Pelagophyceae</taxon>
        <taxon>Pelagomonadales</taxon>
        <taxon>Pelagomonadaceae</taxon>
        <taxon>Pelagomonas</taxon>
    </lineage>
</organism>
<dbReference type="GO" id="GO:0051231">
    <property type="term" value="P:spindle elongation"/>
    <property type="evidence" value="ECO:0007669"/>
    <property type="project" value="TreeGrafter"/>
</dbReference>
<dbReference type="PANTHER" id="PTHR47969:SF15">
    <property type="entry name" value="CHROMOSOME-ASSOCIATED KINESIN KIF4A-RELATED"/>
    <property type="match status" value="1"/>
</dbReference>
<dbReference type="InterPro" id="IPR001752">
    <property type="entry name" value="Kinesin_motor_dom"/>
</dbReference>
<dbReference type="PROSITE" id="PS50067">
    <property type="entry name" value="KINESIN_MOTOR_2"/>
    <property type="match status" value="1"/>
</dbReference>
<dbReference type="OrthoDB" id="3176171at2759"/>
<dbReference type="GO" id="GO:0005737">
    <property type="term" value="C:cytoplasm"/>
    <property type="evidence" value="ECO:0007669"/>
    <property type="project" value="UniProtKB-SubCell"/>
</dbReference>
<dbReference type="GO" id="GO:0005875">
    <property type="term" value="C:microtubule associated complex"/>
    <property type="evidence" value="ECO:0007669"/>
    <property type="project" value="TreeGrafter"/>
</dbReference>
<dbReference type="Pfam" id="PF00225">
    <property type="entry name" value="Kinesin"/>
    <property type="match status" value="1"/>
</dbReference>
<evidence type="ECO:0000256" key="5">
    <source>
        <dbReference type="ARBA" id="ARBA00023054"/>
    </source>
</evidence>
<dbReference type="InterPro" id="IPR027417">
    <property type="entry name" value="P-loop_NTPase"/>
</dbReference>
<feature type="binding site" evidence="6">
    <location>
        <begin position="87"/>
        <end position="94"/>
    </location>
    <ligand>
        <name>ATP</name>
        <dbReference type="ChEBI" id="CHEBI:30616"/>
    </ligand>
</feature>
<keyword evidence="2" id="KW-0963">Cytoplasm</keyword>
<dbReference type="InterPro" id="IPR027640">
    <property type="entry name" value="Kinesin-like_fam"/>
</dbReference>
<dbReference type="InterPro" id="IPR036961">
    <property type="entry name" value="Kinesin_motor_dom_sf"/>
</dbReference>
<dbReference type="Proteomes" id="UP000789595">
    <property type="component" value="Unassembled WGS sequence"/>
</dbReference>
<dbReference type="GO" id="GO:0008017">
    <property type="term" value="F:microtubule binding"/>
    <property type="evidence" value="ECO:0007669"/>
    <property type="project" value="InterPro"/>
</dbReference>
<dbReference type="SUPFAM" id="SSF52540">
    <property type="entry name" value="P-loop containing nucleoside triphosphate hydrolases"/>
    <property type="match status" value="1"/>
</dbReference>
<protein>
    <recommendedName>
        <fullName evidence="7">Kinesin motor domain-containing protein</fullName>
    </recommendedName>
</protein>
<dbReference type="EMBL" id="CAKKNE010000001">
    <property type="protein sequence ID" value="CAH0363979.1"/>
    <property type="molecule type" value="Genomic_DNA"/>
</dbReference>
<dbReference type="PRINTS" id="PR00380">
    <property type="entry name" value="KINESINHEAVY"/>
</dbReference>
<dbReference type="PANTHER" id="PTHR47969">
    <property type="entry name" value="CHROMOSOME-ASSOCIATED KINESIN KIF4A-RELATED"/>
    <property type="match status" value="1"/>
</dbReference>
<evidence type="ECO:0000313" key="9">
    <source>
        <dbReference type="Proteomes" id="UP000789595"/>
    </source>
</evidence>
<comment type="caution">
    <text evidence="8">The sequence shown here is derived from an EMBL/GenBank/DDBJ whole genome shotgun (WGS) entry which is preliminary data.</text>
</comment>
<dbReference type="CDD" id="cd00106">
    <property type="entry name" value="KISc"/>
    <property type="match status" value="1"/>
</dbReference>
<gene>
    <name evidence="8" type="ORF">PECAL_1P03250</name>
</gene>